<dbReference type="GeneID" id="106673124"/>
<evidence type="ECO:0000313" key="8">
    <source>
        <dbReference type="EnsemblMetazoa" id="XP_014260608.1"/>
    </source>
</evidence>
<evidence type="ECO:0000256" key="3">
    <source>
        <dbReference type="ARBA" id="ARBA00022825"/>
    </source>
</evidence>
<keyword evidence="2" id="KW-0378">Hydrolase</keyword>
<dbReference type="InterPro" id="IPR050430">
    <property type="entry name" value="Peptidase_S1"/>
</dbReference>
<dbReference type="AlphaFoldDB" id="A0A8I6SAU2"/>
<evidence type="ECO:0000256" key="5">
    <source>
        <dbReference type="SAM" id="Phobius"/>
    </source>
</evidence>
<evidence type="ECO:0000256" key="2">
    <source>
        <dbReference type="ARBA" id="ARBA00022801"/>
    </source>
</evidence>
<dbReference type="OrthoDB" id="8189841at2759"/>
<dbReference type="PANTHER" id="PTHR24276:SF98">
    <property type="entry name" value="FI18310P1-RELATED"/>
    <property type="match status" value="1"/>
</dbReference>
<dbReference type="InterPro" id="IPR001254">
    <property type="entry name" value="Trypsin_dom"/>
</dbReference>
<dbReference type="Pfam" id="PF00089">
    <property type="entry name" value="Trypsin"/>
    <property type="match status" value="1"/>
</dbReference>
<feature type="domain" description="Peptidase S1" evidence="7">
    <location>
        <begin position="24"/>
        <end position="332"/>
    </location>
</feature>
<dbReference type="RefSeq" id="XP_014260608.1">
    <property type="nucleotide sequence ID" value="XM_014405122.2"/>
</dbReference>
<evidence type="ECO:0000256" key="4">
    <source>
        <dbReference type="ARBA" id="ARBA00023157"/>
    </source>
</evidence>
<evidence type="ECO:0000256" key="1">
    <source>
        <dbReference type="ARBA" id="ARBA00022670"/>
    </source>
</evidence>
<proteinExistence type="predicted"/>
<dbReference type="PANTHER" id="PTHR24276">
    <property type="entry name" value="POLYSERASE-RELATED"/>
    <property type="match status" value="1"/>
</dbReference>
<feature type="chain" id="PRO_5035141672" description="Peptidase S1 domain-containing protein" evidence="6">
    <location>
        <begin position="21"/>
        <end position="332"/>
    </location>
</feature>
<dbReference type="SMART" id="SM00020">
    <property type="entry name" value="Tryp_SPc"/>
    <property type="match status" value="1"/>
</dbReference>
<keyword evidence="4" id="KW-1015">Disulfide bond</keyword>
<evidence type="ECO:0000313" key="9">
    <source>
        <dbReference type="Proteomes" id="UP000494040"/>
    </source>
</evidence>
<dbReference type="RefSeq" id="XP_014260606.1">
    <property type="nucleotide sequence ID" value="XM_014405120.2"/>
</dbReference>
<dbReference type="EnsemblMetazoa" id="XM_014405119.2">
    <property type="protein sequence ID" value="XP_014260605.1"/>
    <property type="gene ID" value="LOC106673124"/>
</dbReference>
<reference evidence="8" key="1">
    <citation type="submission" date="2022-01" db="UniProtKB">
        <authorList>
            <consortium name="EnsemblMetazoa"/>
        </authorList>
    </citation>
    <scope>IDENTIFICATION</scope>
</reference>
<feature type="signal peptide" evidence="6">
    <location>
        <begin position="1"/>
        <end position="20"/>
    </location>
</feature>
<keyword evidence="5" id="KW-0472">Membrane</keyword>
<keyword evidence="3" id="KW-0720">Serine protease</keyword>
<dbReference type="RefSeq" id="XP_014260605.1">
    <property type="nucleotide sequence ID" value="XM_014405119.2"/>
</dbReference>
<dbReference type="GO" id="GO:0004252">
    <property type="term" value="F:serine-type endopeptidase activity"/>
    <property type="evidence" value="ECO:0007669"/>
    <property type="project" value="InterPro"/>
</dbReference>
<dbReference type="PROSITE" id="PS50240">
    <property type="entry name" value="TRYPSIN_DOM"/>
    <property type="match status" value="1"/>
</dbReference>
<dbReference type="Proteomes" id="UP000494040">
    <property type="component" value="Unassembled WGS sequence"/>
</dbReference>
<dbReference type="GO" id="GO:0006508">
    <property type="term" value="P:proteolysis"/>
    <property type="evidence" value="ECO:0007669"/>
    <property type="project" value="UniProtKB-KW"/>
</dbReference>
<name>A0A8I6SAU2_CIMLE</name>
<dbReference type="InterPro" id="IPR009003">
    <property type="entry name" value="Peptidase_S1_PA"/>
</dbReference>
<evidence type="ECO:0000259" key="7">
    <source>
        <dbReference type="PROSITE" id="PS50240"/>
    </source>
</evidence>
<dbReference type="InterPro" id="IPR043504">
    <property type="entry name" value="Peptidase_S1_PA_chymotrypsin"/>
</dbReference>
<organism evidence="8 9">
    <name type="scientific">Cimex lectularius</name>
    <name type="common">Bed bug</name>
    <name type="synonym">Acanthia lectularia</name>
    <dbReference type="NCBI Taxonomy" id="79782"/>
    <lineage>
        <taxon>Eukaryota</taxon>
        <taxon>Metazoa</taxon>
        <taxon>Ecdysozoa</taxon>
        <taxon>Arthropoda</taxon>
        <taxon>Hexapoda</taxon>
        <taxon>Insecta</taxon>
        <taxon>Pterygota</taxon>
        <taxon>Neoptera</taxon>
        <taxon>Paraneoptera</taxon>
        <taxon>Hemiptera</taxon>
        <taxon>Heteroptera</taxon>
        <taxon>Panheteroptera</taxon>
        <taxon>Cimicomorpha</taxon>
        <taxon>Cimicidae</taxon>
        <taxon>Cimex</taxon>
    </lineage>
</organism>
<keyword evidence="6" id="KW-0732">Signal</keyword>
<protein>
    <recommendedName>
        <fullName evidence="7">Peptidase S1 domain-containing protein</fullName>
    </recommendedName>
</protein>
<accession>A0A8I6SAU2</accession>
<feature type="transmembrane region" description="Helical" evidence="5">
    <location>
        <begin position="310"/>
        <end position="331"/>
    </location>
</feature>
<dbReference type="KEGG" id="clec:106673124"/>
<evidence type="ECO:0000256" key="6">
    <source>
        <dbReference type="SAM" id="SignalP"/>
    </source>
</evidence>
<dbReference type="EnsemblMetazoa" id="XM_014405120.2">
    <property type="protein sequence ID" value="XP_014260606.1"/>
    <property type="gene ID" value="LOC106673124"/>
</dbReference>
<keyword evidence="5" id="KW-1133">Transmembrane helix</keyword>
<keyword evidence="5" id="KW-0812">Transmembrane</keyword>
<dbReference type="Gene3D" id="2.40.10.10">
    <property type="entry name" value="Trypsin-like serine proteases"/>
    <property type="match status" value="2"/>
</dbReference>
<dbReference type="SUPFAM" id="SSF50494">
    <property type="entry name" value="Trypsin-like serine proteases"/>
    <property type="match status" value="1"/>
</dbReference>
<dbReference type="EnsemblMetazoa" id="XM_014405122.2">
    <property type="protein sequence ID" value="XP_014260608.1"/>
    <property type="gene ID" value="LOC106673124"/>
</dbReference>
<sequence length="332" mass="37519">MMRALLFRTLLVLLSVSVNSERKLQGARYARYREFLYIVSIQDKLTKIHRCAGVLVTLKHVMTAGQCIVNFDEKVGISLRDHRNSIVYGVSRFTKEIETGVYRYVLSWHAHPKLSFVQDSYWSNDVGIVALSSGLSDDVASPVNIEIAETTTTEAYTQSNSTEDYITHATTVATTLAAPQSCKVIGWGWDRYNWHMEKDDNTEYIFQLKVVEVKLLNRDECEIKIRGIKPLFTFFNLSILEASCAEPMYTLNNTCFGEPGAPIICDDFLVGLSSWFVGCGSHPGPLVYSGKLPILDFYINYGFDVQFNSVLPTPTCTMLFPLLALIVIFWLK</sequence>
<keyword evidence="9" id="KW-1185">Reference proteome</keyword>
<keyword evidence="1" id="KW-0645">Protease</keyword>